<sequence>MELPEMELGWSGSLQALAGDLILEETDHTNMDMTGHGDEEEQIKGDETGLFVYHKKLKKSTHCSPAAQLNHYLDNCDGQNCLLFWGMNKEAMPSLFQIAMRVSAAERQQRYRARRDADPEGRAAYLEKQREAWHRLRLRSQGKVKTVADMSEREKRRKRAYWKKAKQNNRERKSRLEKVVTPPDSPDNHPPQSSR</sequence>
<proteinExistence type="predicted"/>
<gene>
    <name evidence="2" type="ORF">E1301_Tti023362</name>
</gene>
<organism evidence="2 3">
    <name type="scientific">Triplophysa tibetana</name>
    <dbReference type="NCBI Taxonomy" id="1572043"/>
    <lineage>
        <taxon>Eukaryota</taxon>
        <taxon>Metazoa</taxon>
        <taxon>Chordata</taxon>
        <taxon>Craniata</taxon>
        <taxon>Vertebrata</taxon>
        <taxon>Euteleostomi</taxon>
        <taxon>Actinopterygii</taxon>
        <taxon>Neopterygii</taxon>
        <taxon>Teleostei</taxon>
        <taxon>Ostariophysi</taxon>
        <taxon>Cypriniformes</taxon>
        <taxon>Nemacheilidae</taxon>
        <taxon>Triplophysa</taxon>
    </lineage>
</organism>
<accession>A0A5A9P4U1</accession>
<keyword evidence="3" id="KW-1185">Reference proteome</keyword>
<feature type="compositionally biased region" description="Basic residues" evidence="1">
    <location>
        <begin position="155"/>
        <end position="167"/>
    </location>
</feature>
<name>A0A5A9P4U1_9TELE</name>
<feature type="region of interest" description="Disordered" evidence="1">
    <location>
        <begin position="143"/>
        <end position="195"/>
    </location>
</feature>
<dbReference type="EMBL" id="SOYY01000008">
    <property type="protein sequence ID" value="KAA0717504.1"/>
    <property type="molecule type" value="Genomic_DNA"/>
</dbReference>
<evidence type="ECO:0000313" key="2">
    <source>
        <dbReference type="EMBL" id="KAA0717504.1"/>
    </source>
</evidence>
<reference evidence="2 3" key="1">
    <citation type="journal article" date="2019" name="Mol. Ecol. Resour.">
        <title>Chromosome-level genome assembly of Triplophysa tibetana, a fish adapted to the harsh high-altitude environment of the Tibetan Plateau.</title>
        <authorList>
            <person name="Yang X."/>
            <person name="Liu H."/>
            <person name="Ma Z."/>
            <person name="Zou Y."/>
            <person name="Zou M."/>
            <person name="Mao Y."/>
            <person name="Li X."/>
            <person name="Wang H."/>
            <person name="Chen T."/>
            <person name="Wang W."/>
            <person name="Yang R."/>
        </authorList>
    </citation>
    <scope>NUCLEOTIDE SEQUENCE [LARGE SCALE GENOMIC DNA]</scope>
    <source>
        <strain evidence="2">TTIB1903HZAU</strain>
        <tissue evidence="2">Muscle</tissue>
    </source>
</reference>
<comment type="caution">
    <text evidence="2">The sequence shown here is derived from an EMBL/GenBank/DDBJ whole genome shotgun (WGS) entry which is preliminary data.</text>
</comment>
<evidence type="ECO:0000256" key="1">
    <source>
        <dbReference type="SAM" id="MobiDB-lite"/>
    </source>
</evidence>
<evidence type="ECO:0000313" key="3">
    <source>
        <dbReference type="Proteomes" id="UP000324632"/>
    </source>
</evidence>
<dbReference type="AlphaFoldDB" id="A0A5A9P4U1"/>
<protein>
    <submittedName>
        <fullName evidence="2">Uncharacterized protein</fullName>
    </submittedName>
</protein>
<feature type="compositionally biased region" description="Basic and acidic residues" evidence="1">
    <location>
        <begin position="168"/>
        <end position="178"/>
    </location>
</feature>
<dbReference type="Proteomes" id="UP000324632">
    <property type="component" value="Chromosome 8"/>
</dbReference>